<feature type="compositionally biased region" description="Low complexity" evidence="7">
    <location>
        <begin position="351"/>
        <end position="372"/>
    </location>
</feature>
<evidence type="ECO:0000313" key="9">
    <source>
        <dbReference type="EMBL" id="KAL1896331.1"/>
    </source>
</evidence>
<dbReference type="InterPro" id="IPR040666">
    <property type="entry name" value="Atg29_N"/>
</dbReference>
<feature type="compositionally biased region" description="Acidic residues" evidence="7">
    <location>
        <begin position="334"/>
        <end position="350"/>
    </location>
</feature>
<dbReference type="Proteomes" id="UP001583186">
    <property type="component" value="Unassembled WGS sequence"/>
</dbReference>
<evidence type="ECO:0000259" key="8">
    <source>
        <dbReference type="Pfam" id="PF18388"/>
    </source>
</evidence>
<feature type="compositionally biased region" description="Polar residues" evidence="7">
    <location>
        <begin position="621"/>
        <end position="642"/>
    </location>
</feature>
<dbReference type="PANTHER" id="PTHR40012:SF1">
    <property type="entry name" value="AUTOPHAGY-RELATED PROTEIN 29"/>
    <property type="match status" value="1"/>
</dbReference>
<feature type="compositionally biased region" description="Low complexity" evidence="7">
    <location>
        <begin position="158"/>
        <end position="168"/>
    </location>
</feature>
<dbReference type="EMBL" id="JAWCUI010000023">
    <property type="protein sequence ID" value="KAL1896331.1"/>
    <property type="molecule type" value="Genomic_DNA"/>
</dbReference>
<gene>
    <name evidence="9" type="ORF">Sste5346_004715</name>
</gene>
<comment type="subcellular location">
    <subcellularLocation>
        <location evidence="1">Preautophagosomal structure</location>
    </subcellularLocation>
</comment>
<evidence type="ECO:0000256" key="6">
    <source>
        <dbReference type="ARBA" id="ARBA00023006"/>
    </source>
</evidence>
<feature type="compositionally biased region" description="Basic and acidic residues" evidence="7">
    <location>
        <begin position="1"/>
        <end position="10"/>
    </location>
</feature>
<evidence type="ECO:0000256" key="4">
    <source>
        <dbReference type="ARBA" id="ARBA00022448"/>
    </source>
</evidence>
<feature type="compositionally biased region" description="Polar residues" evidence="7">
    <location>
        <begin position="585"/>
        <end position="597"/>
    </location>
</feature>
<accession>A0ABR3Z6Q8</accession>
<comment type="similarity">
    <text evidence="2">Belongs to the ATG29 family.</text>
</comment>
<evidence type="ECO:0000313" key="10">
    <source>
        <dbReference type="Proteomes" id="UP001583186"/>
    </source>
</evidence>
<name>A0ABR3Z6Q8_9PEZI</name>
<organism evidence="9 10">
    <name type="scientific">Sporothrix stenoceras</name>
    <dbReference type="NCBI Taxonomy" id="5173"/>
    <lineage>
        <taxon>Eukaryota</taxon>
        <taxon>Fungi</taxon>
        <taxon>Dikarya</taxon>
        <taxon>Ascomycota</taxon>
        <taxon>Pezizomycotina</taxon>
        <taxon>Sordariomycetes</taxon>
        <taxon>Sordariomycetidae</taxon>
        <taxon>Ophiostomatales</taxon>
        <taxon>Ophiostomataceae</taxon>
        <taxon>Sporothrix</taxon>
    </lineage>
</organism>
<evidence type="ECO:0000256" key="3">
    <source>
        <dbReference type="ARBA" id="ARBA00013784"/>
    </source>
</evidence>
<keyword evidence="10" id="KW-1185">Reference proteome</keyword>
<dbReference type="InterPro" id="IPR039362">
    <property type="entry name" value="ATG29_sf"/>
</dbReference>
<feature type="domain" description="Atg29 N-terminal" evidence="8">
    <location>
        <begin position="74"/>
        <end position="125"/>
    </location>
</feature>
<feature type="compositionally biased region" description="Acidic residues" evidence="7">
    <location>
        <begin position="431"/>
        <end position="445"/>
    </location>
</feature>
<feature type="compositionally biased region" description="Basic residues" evidence="7">
    <location>
        <begin position="469"/>
        <end position="483"/>
    </location>
</feature>
<feature type="compositionally biased region" description="Low complexity" evidence="7">
    <location>
        <begin position="47"/>
        <end position="63"/>
    </location>
</feature>
<feature type="region of interest" description="Disordered" evidence="7">
    <location>
        <begin position="157"/>
        <end position="597"/>
    </location>
</feature>
<feature type="compositionally biased region" description="Low complexity" evidence="7">
    <location>
        <begin position="486"/>
        <end position="501"/>
    </location>
</feature>
<dbReference type="PANTHER" id="PTHR40012">
    <property type="entry name" value="AUTOPHAGY-RELATED PROTEIN 29"/>
    <property type="match status" value="1"/>
</dbReference>
<feature type="region of interest" description="Disordered" evidence="7">
    <location>
        <begin position="1"/>
        <end position="75"/>
    </location>
</feature>
<evidence type="ECO:0000256" key="2">
    <source>
        <dbReference type="ARBA" id="ARBA00010082"/>
    </source>
</evidence>
<feature type="region of interest" description="Disordered" evidence="7">
    <location>
        <begin position="612"/>
        <end position="642"/>
    </location>
</feature>
<reference evidence="9 10" key="1">
    <citation type="journal article" date="2024" name="IMA Fungus">
        <title>IMA Genome - F19 : A genome assembly and annotation guide to empower mycologists, including annotated draft genome sequences of Ceratocystis pirilliformis, Diaporthe australafricana, Fusarium ophioides, Paecilomyces lecythidis, and Sporothrix stenoceras.</title>
        <authorList>
            <person name="Aylward J."/>
            <person name="Wilson A.M."/>
            <person name="Visagie C.M."/>
            <person name="Spraker J."/>
            <person name="Barnes I."/>
            <person name="Buitendag C."/>
            <person name="Ceriani C."/>
            <person name="Del Mar Angel L."/>
            <person name="du Plessis D."/>
            <person name="Fuchs T."/>
            <person name="Gasser K."/>
            <person name="Kramer D."/>
            <person name="Li W."/>
            <person name="Munsamy K."/>
            <person name="Piso A."/>
            <person name="Price J.L."/>
            <person name="Sonnekus B."/>
            <person name="Thomas C."/>
            <person name="van der Nest A."/>
            <person name="van Dijk A."/>
            <person name="van Heerden A."/>
            <person name="van Vuuren N."/>
            <person name="Yilmaz N."/>
            <person name="Duong T.A."/>
            <person name="van der Merwe N.A."/>
            <person name="Wingfield M.J."/>
            <person name="Wingfield B.D."/>
        </authorList>
    </citation>
    <scope>NUCLEOTIDE SEQUENCE [LARGE SCALE GENOMIC DNA]</scope>
    <source>
        <strain evidence="9 10">CMW 5346</strain>
    </source>
</reference>
<comment type="caution">
    <text evidence="9">The sequence shown here is derived from an EMBL/GenBank/DDBJ whole genome shotgun (WGS) entry which is preliminary data.</text>
</comment>
<keyword evidence="6" id="KW-0072">Autophagy</keyword>
<evidence type="ECO:0000256" key="5">
    <source>
        <dbReference type="ARBA" id="ARBA00022927"/>
    </source>
</evidence>
<dbReference type="Pfam" id="PF18388">
    <property type="entry name" value="ATG29_N"/>
    <property type="match status" value="1"/>
</dbReference>
<keyword evidence="4" id="KW-0813">Transport</keyword>
<evidence type="ECO:0000256" key="1">
    <source>
        <dbReference type="ARBA" id="ARBA00004329"/>
    </source>
</evidence>
<dbReference type="Gene3D" id="1.10.10.2570">
    <property type="match status" value="1"/>
</dbReference>
<feature type="compositionally biased region" description="Polar residues" evidence="7">
    <location>
        <begin position="169"/>
        <end position="181"/>
    </location>
</feature>
<proteinExistence type="inferred from homology"/>
<dbReference type="InterPro" id="IPR039113">
    <property type="entry name" value="ATG29"/>
</dbReference>
<keyword evidence="5" id="KW-0653">Protein transport</keyword>
<evidence type="ECO:0000256" key="7">
    <source>
        <dbReference type="SAM" id="MobiDB-lite"/>
    </source>
</evidence>
<feature type="compositionally biased region" description="Low complexity" evidence="7">
    <location>
        <begin position="555"/>
        <end position="577"/>
    </location>
</feature>
<sequence>MDFDPKHDQALDLPLRFPDDPVDEPPPPTPSQSQQPLSTSMRRQKSQDPQQQSQKQAQSSPVPTASPPSPQPTYTVYIRVPAPRNGFVDPPDVDWNKEKDDALWRILSRASKDDIDWEELAQSFNATVGFLLIQATILTERHVSQVRAQTRKVATLGANANTNTNATTGRDSPMNSPSLTSEAMGRTLSSGGAPGTGGPTGVRTASAETMRRTASAGSRAPYRGGTAGPSGTSPSVGGGSRSGSRRPSMEDSQIRPTRPPIRPSLETISSFSPDMPIATTTPPVGGPSGTVGRGHPTFSPAAVQQQQARLQSPLPIRPARPTDAAVGRRGTYDSEGEDDGEYGGEDEAFEPESPAATSDSDSSSSSSTPSEPVMSRIFRRPPGHAPQPQQQQQQPTSRASLAGRQRGNNTTQGADGDFGVIGLGISSGGSDEGDADADGDGEESETQAAFLRFKSNTTKGARATPGQHQHQHARHHHHHQKRRSTADSSSPSSSASASPTTKAFKTPTVAAAAAAAAGSSSSASAAAAARLQSSRIPGLSSGGGIRSPPRLQKMSASAAARSPAARAATRGAAGVSGISREGSEIGTTPSIGSSFSDLDDVSFTQSVLDEALGSKVEDTVVTPNPNSSNTGDPMSSSATRRR</sequence>
<protein>
    <recommendedName>
        <fullName evidence="3">Autophagy-related protein 29</fullName>
    </recommendedName>
</protein>
<feature type="compositionally biased region" description="Low complexity" evidence="7">
    <location>
        <begin position="386"/>
        <end position="395"/>
    </location>
</feature>
<feature type="compositionally biased region" description="Low complexity" evidence="7">
    <location>
        <begin position="510"/>
        <end position="529"/>
    </location>
</feature>